<feature type="domain" description="AAA" evidence="1">
    <location>
        <begin position="4"/>
        <end position="195"/>
    </location>
</feature>
<dbReference type="PANTHER" id="PTHR13696:SF99">
    <property type="entry name" value="COBYRINIC ACID AC-DIAMIDE SYNTHASE"/>
    <property type="match status" value="1"/>
</dbReference>
<dbReference type="RefSeq" id="WP_104588136.1">
    <property type="nucleotide sequence ID" value="NZ_JAJGQH010000027.1"/>
</dbReference>
<protein>
    <recommendedName>
        <fullName evidence="1">AAA domain-containing protein</fullName>
    </recommendedName>
</protein>
<evidence type="ECO:0000313" key="2">
    <source>
        <dbReference type="EMBL" id="PPU71415.1"/>
    </source>
</evidence>
<dbReference type="AlphaFoldDB" id="A0A2S7DC56"/>
<proteinExistence type="predicted"/>
<dbReference type="Proteomes" id="UP000239865">
    <property type="component" value="Unassembled WGS sequence"/>
</dbReference>
<reference evidence="2 3" key="1">
    <citation type="submission" date="2016-08" db="EMBL/GenBank/DDBJ databases">
        <authorList>
            <person name="Seilhamer J.J."/>
        </authorList>
    </citation>
    <scope>NUCLEOTIDE SEQUENCE [LARGE SCALE GENOMIC DNA]</scope>
    <source>
        <strain evidence="2 3">CFBP4644</strain>
    </source>
</reference>
<dbReference type="EMBL" id="MDEH01000010">
    <property type="protein sequence ID" value="PPU71415.1"/>
    <property type="molecule type" value="Genomic_DNA"/>
</dbReference>
<dbReference type="InterPro" id="IPR050678">
    <property type="entry name" value="DNA_Partitioning_ATPase"/>
</dbReference>
<comment type="caution">
    <text evidence="2">The sequence shown here is derived from an EMBL/GenBank/DDBJ whole genome shotgun (WGS) entry which is preliminary data.</text>
</comment>
<sequence>MSFKKIALFNNKGGVGKTTITVNLATAIAKAGAKVLMVDADPQCNLSAFCLEESELDNYLRKSEEDKGSTTIWDGIKPVVLGRGDIAEIDVLQIYDNVLLLAGDVLISQYEEELPAAWTDSFARKSRGYDVMGALSRLVNKVAKDYGADYVLFDVGPNVGPLNRAILLDSDYFLAPVGSDLFSLRALGAVGKSLHRWISDWNTVKSLASDSSKANLLQGRPKFLGYVASAYKVKTGGKSAKPHEHWESKISPRVKQRVVDVLATLGQDFHVDPPYKLGEIKHFQSLAADAQKLKLPFSDLKGKVNPGHNSQIVKAAQVFDKIAHEVTTRTGGVQ</sequence>
<dbReference type="InterPro" id="IPR025669">
    <property type="entry name" value="AAA_dom"/>
</dbReference>
<accession>A0A2S7DC56</accession>
<dbReference type="SUPFAM" id="SSF52540">
    <property type="entry name" value="P-loop containing nucleoside triphosphate hydrolases"/>
    <property type="match status" value="1"/>
</dbReference>
<gene>
    <name evidence="2" type="ORF">XmelCFBP4644_15570</name>
</gene>
<name>A0A2S7DC56_9XANT</name>
<dbReference type="OrthoDB" id="9815116at2"/>
<organism evidence="2 3">
    <name type="scientific">Xanthomonas melonis</name>
    <dbReference type="NCBI Taxonomy" id="56456"/>
    <lineage>
        <taxon>Bacteria</taxon>
        <taxon>Pseudomonadati</taxon>
        <taxon>Pseudomonadota</taxon>
        <taxon>Gammaproteobacteria</taxon>
        <taxon>Lysobacterales</taxon>
        <taxon>Lysobacteraceae</taxon>
        <taxon>Xanthomonas</taxon>
    </lineage>
</organism>
<evidence type="ECO:0000259" key="1">
    <source>
        <dbReference type="Pfam" id="PF13614"/>
    </source>
</evidence>
<dbReference type="InterPro" id="IPR027417">
    <property type="entry name" value="P-loop_NTPase"/>
</dbReference>
<dbReference type="CDD" id="cd02042">
    <property type="entry name" value="ParAB_family"/>
    <property type="match status" value="1"/>
</dbReference>
<evidence type="ECO:0000313" key="3">
    <source>
        <dbReference type="Proteomes" id="UP000239865"/>
    </source>
</evidence>
<dbReference type="PANTHER" id="PTHR13696">
    <property type="entry name" value="P-LOOP CONTAINING NUCLEOSIDE TRIPHOSPHATE HYDROLASE"/>
    <property type="match status" value="1"/>
</dbReference>
<dbReference type="Gene3D" id="3.40.50.300">
    <property type="entry name" value="P-loop containing nucleotide triphosphate hydrolases"/>
    <property type="match status" value="1"/>
</dbReference>
<dbReference type="Pfam" id="PF13614">
    <property type="entry name" value="AAA_31"/>
    <property type="match status" value="1"/>
</dbReference>